<reference evidence="8" key="3">
    <citation type="submission" date="2022-01" db="EMBL/GenBank/DDBJ databases">
        <title>Collection of gut derived symbiotic bacterial strains cultured from healthy donors.</title>
        <authorList>
            <person name="Lin H."/>
            <person name="Kohout C."/>
            <person name="Waligurski E."/>
            <person name="Pamer E.G."/>
        </authorList>
    </citation>
    <scope>NUCLEOTIDE SEQUENCE</scope>
    <source>
        <strain evidence="8">DFI.6.55</strain>
    </source>
</reference>
<dbReference type="InterPro" id="IPR015931">
    <property type="entry name" value="Acnase/IPM_dHydase_lsu_aba_1/3"/>
</dbReference>
<sequence>MHAIEKILAKNSGRTHVKTGEIITAKIDFAEINDLYLQTVYSFYEMGGEKVWDNTRAAFVFDHYAPAPDIKSAANHGEMREFARKNQLKYHFDTNCGVCHQVMPEAGVIYPGMIIVATDSHTTTHGAFGAMGTGCGATDMATILMTGELWFRVPEIIEVRLEGKAPEGVFPKDVILNVLGRIKADGAVYKAIDFTGSYVESLNVAGRMVICNMAVEMGAKTAYMQPNQDVLDYVSKRAVRPFEVQDTDPGFEYGESHVFDVSGMEPQLACPHSVDNVDTLAHVTANREIKLNQGYIGSCTGGREEDIAVAARIVKGRHIPPYSRLVVVPASSEVMLSCMEKGYIQDLMNAGATITTPGCGACLGAHEGIIAPGETCISSTNRNFPGRMGSNQASIYLASPATVAASIINGRITDPRDYL</sequence>
<dbReference type="GO" id="GO:0046872">
    <property type="term" value="F:metal ion binding"/>
    <property type="evidence" value="ECO:0007669"/>
    <property type="project" value="UniProtKB-KW"/>
</dbReference>
<protein>
    <recommendedName>
        <fullName evidence="6">3-isopropylmalate dehydratase large subunit</fullName>
        <ecNumber evidence="6">4.2.1.33</ecNumber>
    </recommendedName>
    <alternativeName>
        <fullName evidence="6">Alpha-IPM isomerase</fullName>
        <shortName evidence="6">IPMI</shortName>
    </alternativeName>
    <alternativeName>
        <fullName evidence="6">Isopropylmalate isomerase</fullName>
    </alternativeName>
</protein>
<keyword evidence="6" id="KW-0028">Amino-acid biosynthesis</keyword>
<dbReference type="EMBL" id="JAAITT010000001">
    <property type="protein sequence ID" value="NSJ47310.1"/>
    <property type="molecule type" value="Genomic_DNA"/>
</dbReference>
<evidence type="ECO:0000256" key="1">
    <source>
        <dbReference type="ARBA" id="ARBA00022485"/>
    </source>
</evidence>
<dbReference type="InterPro" id="IPR006251">
    <property type="entry name" value="Homoacnase/IPMdehydase_lsu"/>
</dbReference>
<dbReference type="NCBIfam" id="TIGR02086">
    <property type="entry name" value="IPMI_arch"/>
    <property type="match status" value="1"/>
</dbReference>
<comment type="subunit">
    <text evidence="6">Heterodimer of LeuC and LeuD.</text>
</comment>
<accession>A0AAW5BUB8</accession>
<name>A0AAW5BUB8_9FIRM</name>
<dbReference type="GO" id="GO:0009098">
    <property type="term" value="P:L-leucine biosynthetic process"/>
    <property type="evidence" value="ECO:0007669"/>
    <property type="project" value="UniProtKB-UniRule"/>
</dbReference>
<dbReference type="Pfam" id="PF00330">
    <property type="entry name" value="Aconitase"/>
    <property type="match status" value="1"/>
</dbReference>
<dbReference type="EMBL" id="JAKNGE010000002">
    <property type="protein sequence ID" value="MCG4744195.1"/>
    <property type="molecule type" value="Genomic_DNA"/>
</dbReference>
<evidence type="ECO:0000256" key="5">
    <source>
        <dbReference type="ARBA" id="ARBA00023239"/>
    </source>
</evidence>
<dbReference type="CDD" id="cd01583">
    <property type="entry name" value="IPMI"/>
    <property type="match status" value="1"/>
</dbReference>
<feature type="binding site" evidence="6">
    <location>
        <position position="359"/>
    </location>
    <ligand>
        <name>[4Fe-4S] cluster</name>
        <dbReference type="ChEBI" id="CHEBI:49883"/>
    </ligand>
</feature>
<reference evidence="9 10" key="1">
    <citation type="journal article" date="2020" name="Cell Host Microbe">
        <title>Functional and Genomic Variation between Human-Derived Isolates of Lachnospiraceae Reveals Inter- and Intra-Species Diversity.</title>
        <authorList>
            <person name="Sorbara M.T."/>
            <person name="Littmann E.R."/>
            <person name="Fontana E."/>
            <person name="Moody T.U."/>
            <person name="Kohout C.E."/>
            <person name="Gjonbalaj M."/>
            <person name="Eaton V."/>
            <person name="Seok R."/>
            <person name="Leiner I.M."/>
            <person name="Pamer E.G."/>
        </authorList>
    </citation>
    <scope>NUCLEOTIDE SEQUENCE [LARGE SCALE GENOMIC DNA]</scope>
    <source>
        <strain evidence="9 10">MSK.1.17</strain>
    </source>
</reference>
<feature type="binding site" evidence="6">
    <location>
        <position position="362"/>
    </location>
    <ligand>
        <name>[4Fe-4S] cluster</name>
        <dbReference type="ChEBI" id="CHEBI:49883"/>
    </ligand>
</feature>
<comment type="caution">
    <text evidence="8">The sequence shown here is derived from an EMBL/GenBank/DDBJ whole genome shotgun (WGS) entry which is preliminary data.</text>
</comment>
<keyword evidence="5 6" id="KW-0456">Lyase</keyword>
<gene>
    <name evidence="6" type="primary">leuC</name>
    <name evidence="9" type="ORF">G5B36_01095</name>
    <name evidence="8" type="ORF">L0N08_02075</name>
</gene>
<dbReference type="RefSeq" id="WP_117557442.1">
    <property type="nucleotide sequence ID" value="NZ_CAXTHN010000072.1"/>
</dbReference>
<dbReference type="NCBIfam" id="NF001614">
    <property type="entry name" value="PRK00402.1"/>
    <property type="match status" value="1"/>
</dbReference>
<keyword evidence="4 6" id="KW-0411">Iron-sulfur</keyword>
<dbReference type="GO" id="GO:0003861">
    <property type="term" value="F:3-isopropylmalate dehydratase activity"/>
    <property type="evidence" value="ECO:0007669"/>
    <property type="project" value="UniProtKB-UniRule"/>
</dbReference>
<dbReference type="PROSITE" id="PS01244">
    <property type="entry name" value="ACONITASE_2"/>
    <property type="match status" value="1"/>
</dbReference>
<comment type="pathway">
    <text evidence="6">Amino-acid biosynthesis; L-leucine biosynthesis; L-leucine from 3-methyl-2-oxobutanoate: step 2/4.</text>
</comment>
<dbReference type="GO" id="GO:0051539">
    <property type="term" value="F:4 iron, 4 sulfur cluster binding"/>
    <property type="evidence" value="ECO:0007669"/>
    <property type="project" value="UniProtKB-KW"/>
</dbReference>
<dbReference type="InterPro" id="IPR036008">
    <property type="entry name" value="Aconitase_4Fe-4S_dom"/>
</dbReference>
<reference evidence="9" key="2">
    <citation type="submission" date="2020-02" db="EMBL/GenBank/DDBJ databases">
        <authorList>
            <person name="Littmann E."/>
            <person name="Sorbara M."/>
        </authorList>
    </citation>
    <scope>NUCLEOTIDE SEQUENCE</scope>
    <source>
        <strain evidence="9">MSK.1.17</strain>
    </source>
</reference>
<evidence type="ECO:0000313" key="10">
    <source>
        <dbReference type="Proteomes" id="UP000669239"/>
    </source>
</evidence>
<dbReference type="Proteomes" id="UP001299608">
    <property type="component" value="Unassembled WGS sequence"/>
</dbReference>
<dbReference type="InterPro" id="IPR050067">
    <property type="entry name" value="IPM_dehydratase_rel_enz"/>
</dbReference>
<comment type="cofactor">
    <cofactor evidence="6">
        <name>[4Fe-4S] cluster</name>
        <dbReference type="ChEBI" id="CHEBI:49883"/>
    </cofactor>
    <text evidence="6">Binds 1 [4Fe-4S] cluster per subunit.</text>
</comment>
<keyword evidence="3 6" id="KW-0408">Iron</keyword>
<comment type="function">
    <text evidence="6">Catalyzes the isomerization between 2-isopropylmalate and 3-isopropylmalate, via the formation of 2-isopropylmaleate.</text>
</comment>
<organism evidence="8 11">
    <name type="scientific">Enterocloster aldenensis</name>
    <dbReference type="NCBI Taxonomy" id="358742"/>
    <lineage>
        <taxon>Bacteria</taxon>
        <taxon>Bacillati</taxon>
        <taxon>Bacillota</taxon>
        <taxon>Clostridia</taxon>
        <taxon>Lachnospirales</taxon>
        <taxon>Lachnospiraceae</taxon>
        <taxon>Enterocloster</taxon>
    </lineage>
</organism>
<evidence type="ECO:0000256" key="6">
    <source>
        <dbReference type="HAMAP-Rule" id="MF_01027"/>
    </source>
</evidence>
<proteinExistence type="inferred from homology"/>
<evidence type="ECO:0000256" key="2">
    <source>
        <dbReference type="ARBA" id="ARBA00022723"/>
    </source>
</evidence>
<keyword evidence="1 6" id="KW-0004">4Fe-4S</keyword>
<keyword evidence="10" id="KW-1185">Reference proteome</keyword>
<keyword evidence="6" id="KW-0432">Leucine biosynthesis</keyword>
<dbReference type="PANTHER" id="PTHR43822:SF2">
    <property type="entry name" value="HOMOACONITASE, MITOCHONDRIAL"/>
    <property type="match status" value="1"/>
</dbReference>
<dbReference type="NCBIfam" id="TIGR01343">
    <property type="entry name" value="hacA_fam"/>
    <property type="match status" value="1"/>
</dbReference>
<evidence type="ECO:0000259" key="7">
    <source>
        <dbReference type="Pfam" id="PF00330"/>
    </source>
</evidence>
<dbReference type="InterPro" id="IPR001030">
    <property type="entry name" value="Acoase/IPM_deHydtase_lsu_aba"/>
</dbReference>
<evidence type="ECO:0000256" key="3">
    <source>
        <dbReference type="ARBA" id="ARBA00023004"/>
    </source>
</evidence>
<dbReference type="AlphaFoldDB" id="A0AAW5BUB8"/>
<dbReference type="HAMAP" id="MF_01027">
    <property type="entry name" value="LeuC_type2"/>
    <property type="match status" value="1"/>
</dbReference>
<evidence type="ECO:0000256" key="4">
    <source>
        <dbReference type="ARBA" id="ARBA00023014"/>
    </source>
</evidence>
<dbReference type="SUPFAM" id="SSF53732">
    <property type="entry name" value="Aconitase iron-sulfur domain"/>
    <property type="match status" value="1"/>
</dbReference>
<dbReference type="Gene3D" id="3.30.499.10">
    <property type="entry name" value="Aconitase, domain 3"/>
    <property type="match status" value="2"/>
</dbReference>
<dbReference type="EC" id="4.2.1.33" evidence="6"/>
<dbReference type="PANTHER" id="PTHR43822">
    <property type="entry name" value="HOMOACONITASE, MITOCHONDRIAL-RELATED"/>
    <property type="match status" value="1"/>
</dbReference>
<dbReference type="InterPro" id="IPR011826">
    <property type="entry name" value="HAcnase/IPMdehydase_lsu_prok"/>
</dbReference>
<keyword evidence="2 6" id="KW-0479">Metal-binding</keyword>
<keyword evidence="6" id="KW-0100">Branched-chain amino acid biosynthesis</keyword>
<evidence type="ECO:0000313" key="8">
    <source>
        <dbReference type="EMBL" id="MCG4744195.1"/>
    </source>
</evidence>
<dbReference type="Proteomes" id="UP000669239">
    <property type="component" value="Unassembled WGS sequence"/>
</dbReference>
<comment type="catalytic activity">
    <reaction evidence="6">
        <text>(2R,3S)-3-isopropylmalate = (2S)-2-isopropylmalate</text>
        <dbReference type="Rhea" id="RHEA:32287"/>
        <dbReference type="ChEBI" id="CHEBI:1178"/>
        <dbReference type="ChEBI" id="CHEBI:35121"/>
        <dbReference type="EC" id="4.2.1.33"/>
    </reaction>
</comment>
<dbReference type="InterPro" id="IPR018136">
    <property type="entry name" value="Aconitase_4Fe-4S_BS"/>
</dbReference>
<feature type="domain" description="Aconitase/3-isopropylmalate dehydratase large subunit alpha/beta/alpha" evidence="7">
    <location>
        <begin position="33"/>
        <end position="410"/>
    </location>
</feature>
<evidence type="ECO:0000313" key="11">
    <source>
        <dbReference type="Proteomes" id="UP001299608"/>
    </source>
</evidence>
<comment type="similarity">
    <text evidence="6">Belongs to the aconitase/IPM isomerase family. LeuC type 2 subfamily.</text>
</comment>
<feature type="binding site" evidence="6">
    <location>
        <position position="299"/>
    </location>
    <ligand>
        <name>[4Fe-4S] cluster</name>
        <dbReference type="ChEBI" id="CHEBI:49883"/>
    </ligand>
</feature>
<dbReference type="InterPro" id="IPR033941">
    <property type="entry name" value="IPMI_cat"/>
</dbReference>
<dbReference type="PRINTS" id="PR00415">
    <property type="entry name" value="ACONITASE"/>
</dbReference>
<evidence type="ECO:0000313" key="9">
    <source>
        <dbReference type="EMBL" id="NSJ47310.1"/>
    </source>
</evidence>